<proteinExistence type="predicted"/>
<gene>
    <name evidence="1" type="ORF">J0X13_06555</name>
</gene>
<accession>A0ABS3EVM6</accession>
<evidence type="ECO:0000313" key="1">
    <source>
        <dbReference type="EMBL" id="MBO0330203.1"/>
    </source>
</evidence>
<dbReference type="EMBL" id="JAFLND010000001">
    <property type="protein sequence ID" value="MBO0330203.1"/>
    <property type="molecule type" value="Genomic_DNA"/>
</dbReference>
<evidence type="ECO:0000313" key="2">
    <source>
        <dbReference type="Proteomes" id="UP000664163"/>
    </source>
</evidence>
<comment type="caution">
    <text evidence="1">The sequence shown here is derived from an EMBL/GenBank/DDBJ whole genome shotgun (WGS) entry which is preliminary data.</text>
</comment>
<protein>
    <submittedName>
        <fullName evidence="1">Uncharacterized protein</fullName>
    </submittedName>
</protein>
<reference evidence="1 2" key="1">
    <citation type="submission" date="2021-03" db="EMBL/GenBank/DDBJ databases">
        <title>Muricauda sp. CAU 1631 isolated from Incheon.</title>
        <authorList>
            <person name="Kim W."/>
        </authorList>
    </citation>
    <scope>NUCLEOTIDE SEQUENCE [LARGE SCALE GENOMIC DNA]</scope>
    <source>
        <strain evidence="1 2">CAU 1631</strain>
    </source>
</reference>
<sequence>MVLVDHDDFSNIEVYETRVIQDVKSLRKFYAEINKTRKPGLPVPIIDFSKETVVLVCLGEQRGKKTARLSKIKETDNEVSIAVEILDEEQKGEITIQPLYFPFYLYKLPLIDKTIAFQKVGK</sequence>
<organism evidence="1 2">
    <name type="scientific">[Muricauda] lutisoli</name>
    <dbReference type="NCBI Taxonomy" id="2816035"/>
    <lineage>
        <taxon>Bacteria</taxon>
        <taxon>Pseudomonadati</taxon>
        <taxon>Bacteroidota</taxon>
        <taxon>Flavobacteriia</taxon>
        <taxon>Flavobacteriales</taxon>
        <taxon>Flavobacteriaceae</taxon>
        <taxon>Allomuricauda</taxon>
    </lineage>
</organism>
<dbReference type="RefSeq" id="WP_207070617.1">
    <property type="nucleotide sequence ID" value="NZ_JAFLND010000001.1"/>
</dbReference>
<name>A0ABS3EVM6_9FLAO</name>
<keyword evidence="2" id="KW-1185">Reference proteome</keyword>
<dbReference type="Proteomes" id="UP000664163">
    <property type="component" value="Unassembled WGS sequence"/>
</dbReference>